<evidence type="ECO:0000313" key="3">
    <source>
        <dbReference type="Proteomes" id="UP000293347"/>
    </source>
</evidence>
<dbReference type="Proteomes" id="UP000293347">
    <property type="component" value="Unassembled WGS sequence"/>
</dbReference>
<dbReference type="AlphaFoldDB" id="A0A4R0NN52"/>
<feature type="signal peptide" evidence="1">
    <location>
        <begin position="1"/>
        <end position="20"/>
    </location>
</feature>
<proteinExistence type="predicted"/>
<keyword evidence="3" id="KW-1185">Reference proteome</keyword>
<accession>A0A4R0NN52</accession>
<dbReference type="OrthoDB" id="817809at2"/>
<comment type="caution">
    <text evidence="2">The sequence shown here is derived from an EMBL/GenBank/DDBJ whole genome shotgun (WGS) entry which is preliminary data.</text>
</comment>
<dbReference type="EMBL" id="SJSL01000002">
    <property type="protein sequence ID" value="TCD01368.1"/>
    <property type="molecule type" value="Genomic_DNA"/>
</dbReference>
<gene>
    <name evidence="2" type="ORF">EZ437_11515</name>
</gene>
<name>A0A4R0NN52_9SPHI</name>
<organism evidence="2 3">
    <name type="scientific">Pedobacter psychroterrae</name>
    <dbReference type="NCBI Taxonomy" id="2530453"/>
    <lineage>
        <taxon>Bacteria</taxon>
        <taxon>Pseudomonadati</taxon>
        <taxon>Bacteroidota</taxon>
        <taxon>Sphingobacteriia</taxon>
        <taxon>Sphingobacteriales</taxon>
        <taxon>Sphingobacteriaceae</taxon>
        <taxon>Pedobacter</taxon>
    </lineage>
</organism>
<keyword evidence="1" id="KW-0732">Signal</keyword>
<evidence type="ECO:0000313" key="2">
    <source>
        <dbReference type="EMBL" id="TCD01368.1"/>
    </source>
</evidence>
<dbReference type="RefSeq" id="WP_131596123.1">
    <property type="nucleotide sequence ID" value="NZ_SJSL01000002.1"/>
</dbReference>
<evidence type="ECO:0000256" key="1">
    <source>
        <dbReference type="SAM" id="SignalP"/>
    </source>
</evidence>
<reference evidence="2 3" key="1">
    <citation type="submission" date="2019-02" db="EMBL/GenBank/DDBJ databases">
        <title>Pedobacter sp. RP-1-14 sp. nov., isolated from Arctic soil.</title>
        <authorList>
            <person name="Dahal R.H."/>
        </authorList>
    </citation>
    <scope>NUCLEOTIDE SEQUENCE [LARGE SCALE GENOMIC DNA]</scope>
    <source>
        <strain evidence="2 3">RP-1-14</strain>
    </source>
</reference>
<protein>
    <submittedName>
        <fullName evidence="2">Uncharacterized protein</fullName>
    </submittedName>
</protein>
<feature type="chain" id="PRO_5020338607" evidence="1">
    <location>
        <begin position="21"/>
        <end position="352"/>
    </location>
</feature>
<sequence length="352" mass="37867">MKTTFMIVLLVALAAAGTKAQTLGEFKPKDNSYGVKKTKDASKIYIANFTVNYQIYNEKQKFKQGGYQLGGGYKGDATAEASIGLAGLTETDVQQVTDKLYQDFLSQINASGLTIINADEAAKSGTYEDYERIQGGKVSLAQFPGTMTTAPTDYEHFVKKIDKSGKTKSGGFLGSVGMLYPKLSKELGDAIIADVNVYVMFVEDKDAFQGGGANIKIKTNLRIADSEAIVMADKKSAIRLKGQNSITMINSAVNFTHGKMGLGATTSYSGILSKPIGIGGAIEDTKVTSFARGSVDAIGTKTMYGTFFTPENRSSDTNKVVEVDAKKYTEGVYAAAKKFIDFHTAQFLEGRK</sequence>